<dbReference type="EMBL" id="JBFOLK010000014">
    <property type="protein sequence ID" value="KAL2462119.1"/>
    <property type="molecule type" value="Genomic_DNA"/>
</dbReference>
<keyword evidence="2" id="KW-1185">Reference proteome</keyword>
<protein>
    <submittedName>
        <fullName evidence="1">Uncharacterized protein</fullName>
    </submittedName>
</protein>
<gene>
    <name evidence="1" type="ORF">Adt_45539</name>
</gene>
<accession>A0ABD1PEQ7</accession>
<dbReference type="Proteomes" id="UP001604336">
    <property type="component" value="Unassembled WGS sequence"/>
</dbReference>
<evidence type="ECO:0000313" key="1">
    <source>
        <dbReference type="EMBL" id="KAL2462119.1"/>
    </source>
</evidence>
<evidence type="ECO:0000313" key="2">
    <source>
        <dbReference type="Proteomes" id="UP001604336"/>
    </source>
</evidence>
<proteinExistence type="predicted"/>
<comment type="caution">
    <text evidence="1">The sequence shown here is derived from an EMBL/GenBank/DDBJ whole genome shotgun (WGS) entry which is preliminary data.</text>
</comment>
<organism evidence="1 2">
    <name type="scientific">Abeliophyllum distichum</name>
    <dbReference type="NCBI Taxonomy" id="126358"/>
    <lineage>
        <taxon>Eukaryota</taxon>
        <taxon>Viridiplantae</taxon>
        <taxon>Streptophyta</taxon>
        <taxon>Embryophyta</taxon>
        <taxon>Tracheophyta</taxon>
        <taxon>Spermatophyta</taxon>
        <taxon>Magnoliopsida</taxon>
        <taxon>eudicotyledons</taxon>
        <taxon>Gunneridae</taxon>
        <taxon>Pentapetalae</taxon>
        <taxon>asterids</taxon>
        <taxon>lamiids</taxon>
        <taxon>Lamiales</taxon>
        <taxon>Oleaceae</taxon>
        <taxon>Forsythieae</taxon>
        <taxon>Abeliophyllum</taxon>
    </lineage>
</organism>
<dbReference type="AlphaFoldDB" id="A0ABD1PEQ7"/>
<name>A0ABD1PEQ7_9LAMI</name>
<sequence>MLGETPVLSFEQWLEDMIGRKIVEAMSRKSGRQQSLVSEEDLFTPEVIVVPLPRDFVEPKMEKYDRAFSSTLRRETGDCVATLLPKSIHTFDDSSKQFTLYFASSKRSKKKAIGLMQLTQDKDKMLKDFIARFNRPP</sequence>
<reference evidence="2" key="1">
    <citation type="submission" date="2024-07" db="EMBL/GenBank/DDBJ databases">
        <title>Two chromosome-level genome assemblies of Korean endemic species Abeliophyllum distichum and Forsythia ovata (Oleaceae).</title>
        <authorList>
            <person name="Jang H."/>
        </authorList>
    </citation>
    <scope>NUCLEOTIDE SEQUENCE [LARGE SCALE GENOMIC DNA]</scope>
</reference>